<evidence type="ECO:0000313" key="2">
    <source>
        <dbReference type="EMBL" id="AMR59640.1"/>
    </source>
</evidence>
<sequence>MSPLTSGRTLTNERSNTMRNLINGKTLTEAQLELGPKEGLEAFTSRCTGRTLGRALLFISTAMVQGSIDIGPLRGNLGDQEVDSTKYQITQRLDQMGLVGFKLEGDVLSYYPFEEYQDVKEVVREVPVQVSPFAGEVVSPRSYSVEQHPEGPAVPVGSMEQSYPEVRVSSGESPVVEPMDTIEPLVPDMTPPKA</sequence>
<proteinExistence type="predicted"/>
<name>A0A172JGL1_9CAUD</name>
<dbReference type="EMBL" id="KU687351">
    <property type="protein sequence ID" value="AMR59640.1"/>
    <property type="molecule type" value="Genomic_DNA"/>
</dbReference>
<evidence type="ECO:0000256" key="1">
    <source>
        <dbReference type="SAM" id="MobiDB-lite"/>
    </source>
</evidence>
<evidence type="ECO:0000313" key="3">
    <source>
        <dbReference type="Proteomes" id="UP000222579"/>
    </source>
</evidence>
<organism evidence="2 3">
    <name type="scientific">Citrobacter phage SH5</name>
    <dbReference type="NCBI Taxonomy" id="1805468"/>
    <lineage>
        <taxon>Viruses</taxon>
        <taxon>Duplodnaviria</taxon>
        <taxon>Heunggongvirae</taxon>
        <taxon>Uroviricota</taxon>
        <taxon>Caudoviricetes</taxon>
        <taxon>Autographivirales</taxon>
        <taxon>Autotranscriptaviridae</taxon>
        <taxon>Studiervirinae</taxon>
        <taxon>Kayfunavirus</taxon>
        <taxon>Kayfunavirus SH4</taxon>
    </lineage>
</organism>
<dbReference type="Proteomes" id="UP000222579">
    <property type="component" value="Segment"/>
</dbReference>
<gene>
    <name evidence="2" type="ORF">sh5_0023</name>
</gene>
<reference evidence="2 3" key="1">
    <citation type="submission" date="2016-02" db="EMBL/GenBank/DDBJ databases">
        <title>Characterization of five Podoviridae phages infecting Citrobacter freundii.</title>
        <authorList>
            <person name="Hamdi S."/>
            <person name="Rousseau G.M."/>
            <person name="Labrie S.J."/>
            <person name="Saied Kourda R."/>
            <person name="Tremblay D.M."/>
            <person name="Moineau S."/>
            <person name="Ben Slama K."/>
        </authorList>
    </citation>
    <scope>NUCLEOTIDE SEQUENCE [LARGE SCALE GENOMIC DNA]</scope>
</reference>
<accession>A0A172JGL1</accession>
<feature type="region of interest" description="Disordered" evidence="1">
    <location>
        <begin position="142"/>
        <end position="194"/>
    </location>
</feature>
<protein>
    <submittedName>
        <fullName evidence="2">Uncharacterized protein</fullName>
    </submittedName>
</protein>